<sequence length="245" mass="26778">MSDPNQPQQPDPAQPGTPPAGPPPPQPQYGQQPPQYGQPQYGAPQYPPPGQPPYGAPQYPQQPGYPPPGQPYGSPPPPAYPYASWWSRVGAYLLDRIVVPLPGYLLAGLGAFIAFKDARSVTTTYSGDYYYDSDSELTNVNGVGIAIMVAGILLALALLVWNMVFRQGNTGQTLGKKWLSISVVREADGRPLGPGMAFVRWLLLWILGDLCFLNFLWPLWDPRHRCWHDMLVTSVVIKGAVAAPQ</sequence>
<keyword evidence="5 7" id="KW-0472">Membrane</keyword>
<feature type="compositionally biased region" description="Pro residues" evidence="6">
    <location>
        <begin position="63"/>
        <end position="73"/>
    </location>
</feature>
<feature type="compositionally biased region" description="Pro residues" evidence="6">
    <location>
        <begin position="7"/>
        <end position="27"/>
    </location>
</feature>
<dbReference type="InterPro" id="IPR010432">
    <property type="entry name" value="RDD"/>
</dbReference>
<dbReference type="InterPro" id="IPR051791">
    <property type="entry name" value="Pra-immunoreactive"/>
</dbReference>
<evidence type="ECO:0000256" key="7">
    <source>
        <dbReference type="SAM" id="Phobius"/>
    </source>
</evidence>
<evidence type="ECO:0000256" key="6">
    <source>
        <dbReference type="SAM" id="MobiDB-lite"/>
    </source>
</evidence>
<gene>
    <name evidence="9" type="ORF">FCG67_17205</name>
</gene>
<evidence type="ECO:0000256" key="3">
    <source>
        <dbReference type="ARBA" id="ARBA00022692"/>
    </source>
</evidence>
<keyword evidence="4 7" id="KW-1133">Transmembrane helix</keyword>
<evidence type="ECO:0000259" key="8">
    <source>
        <dbReference type="Pfam" id="PF06271"/>
    </source>
</evidence>
<evidence type="ECO:0000256" key="2">
    <source>
        <dbReference type="ARBA" id="ARBA00022475"/>
    </source>
</evidence>
<protein>
    <submittedName>
        <fullName evidence="9">RDD family protein</fullName>
    </submittedName>
</protein>
<evidence type="ECO:0000256" key="5">
    <source>
        <dbReference type="ARBA" id="ARBA00023136"/>
    </source>
</evidence>
<accession>A0ABY2RH16</accession>
<dbReference type="PANTHER" id="PTHR36115">
    <property type="entry name" value="PROLINE-RICH ANTIGEN HOMOLOG-RELATED"/>
    <property type="match status" value="1"/>
</dbReference>
<feature type="region of interest" description="Disordered" evidence="6">
    <location>
        <begin position="1"/>
        <end position="73"/>
    </location>
</feature>
<feature type="domain" description="RDD" evidence="8">
    <location>
        <begin position="82"/>
        <end position="231"/>
    </location>
</feature>
<evidence type="ECO:0000313" key="10">
    <source>
        <dbReference type="Proteomes" id="UP000305109"/>
    </source>
</evidence>
<dbReference type="SUPFAM" id="SSF81995">
    <property type="entry name" value="beta-sandwich domain of Sec23/24"/>
    <property type="match status" value="1"/>
</dbReference>
<organism evidence="9 10">
    <name type="scientific">Rhodococcus oryzae</name>
    <dbReference type="NCBI Taxonomy" id="2571143"/>
    <lineage>
        <taxon>Bacteria</taxon>
        <taxon>Bacillati</taxon>
        <taxon>Actinomycetota</taxon>
        <taxon>Actinomycetes</taxon>
        <taxon>Mycobacteriales</taxon>
        <taxon>Nocardiaceae</taxon>
        <taxon>Rhodococcus</taxon>
    </lineage>
</organism>
<dbReference type="EMBL" id="SUMD01000008">
    <property type="protein sequence ID" value="TJZ76449.1"/>
    <property type="molecule type" value="Genomic_DNA"/>
</dbReference>
<feature type="transmembrane region" description="Helical" evidence="7">
    <location>
        <begin position="198"/>
        <end position="220"/>
    </location>
</feature>
<keyword evidence="3 7" id="KW-0812">Transmembrane</keyword>
<dbReference type="RefSeq" id="WP_136910917.1">
    <property type="nucleotide sequence ID" value="NZ_SUMD01000008.1"/>
</dbReference>
<dbReference type="PANTHER" id="PTHR36115:SF6">
    <property type="entry name" value="PROLINE-RICH ANTIGEN HOMOLOG"/>
    <property type="match status" value="1"/>
</dbReference>
<comment type="caution">
    <text evidence="9">The sequence shown here is derived from an EMBL/GenBank/DDBJ whole genome shotgun (WGS) entry which is preliminary data.</text>
</comment>
<dbReference type="Pfam" id="PF06271">
    <property type="entry name" value="RDD"/>
    <property type="match status" value="1"/>
</dbReference>
<feature type="transmembrane region" description="Helical" evidence="7">
    <location>
        <begin position="143"/>
        <end position="164"/>
    </location>
</feature>
<feature type="compositionally biased region" description="Low complexity" evidence="6">
    <location>
        <begin position="28"/>
        <end position="44"/>
    </location>
</feature>
<evidence type="ECO:0000256" key="4">
    <source>
        <dbReference type="ARBA" id="ARBA00022989"/>
    </source>
</evidence>
<keyword evidence="2" id="KW-1003">Cell membrane</keyword>
<comment type="subcellular location">
    <subcellularLocation>
        <location evidence="1">Cell membrane</location>
        <topology evidence="1">Multi-pass membrane protein</topology>
    </subcellularLocation>
</comment>
<name>A0ABY2RH16_9NOCA</name>
<proteinExistence type="predicted"/>
<keyword evidence="10" id="KW-1185">Reference proteome</keyword>
<reference evidence="9 10" key="1">
    <citation type="submission" date="2019-04" db="EMBL/GenBank/DDBJ databases">
        <title>Rhodococcus oryzae sp. nov., a novel actinomycete isolated from rhizosphere soil of rice (Oryza sativa L.).</title>
        <authorList>
            <person name="Li C."/>
        </authorList>
    </citation>
    <scope>NUCLEOTIDE SEQUENCE [LARGE SCALE GENOMIC DNA]</scope>
    <source>
        <strain evidence="9 10">NEAU-CX67</strain>
    </source>
</reference>
<feature type="compositionally biased region" description="Pro residues" evidence="6">
    <location>
        <begin position="45"/>
        <end position="55"/>
    </location>
</feature>
<evidence type="ECO:0000313" key="9">
    <source>
        <dbReference type="EMBL" id="TJZ76449.1"/>
    </source>
</evidence>
<evidence type="ECO:0000256" key="1">
    <source>
        <dbReference type="ARBA" id="ARBA00004651"/>
    </source>
</evidence>
<feature type="transmembrane region" description="Helical" evidence="7">
    <location>
        <begin position="97"/>
        <end position="115"/>
    </location>
</feature>
<dbReference type="Proteomes" id="UP000305109">
    <property type="component" value="Unassembled WGS sequence"/>
</dbReference>